<keyword evidence="5" id="KW-0479">Metal-binding</keyword>
<keyword evidence="8" id="KW-0460">Magnesium</keyword>
<dbReference type="GO" id="GO:0005524">
    <property type="term" value="F:ATP binding"/>
    <property type="evidence" value="ECO:0007669"/>
    <property type="project" value="UniProtKB-UniRule"/>
</dbReference>
<dbReference type="EMBL" id="CP001825">
    <property type="protein sequence ID" value="ACZ41238.1"/>
    <property type="molecule type" value="Genomic_DNA"/>
</dbReference>
<evidence type="ECO:0000256" key="7">
    <source>
        <dbReference type="ARBA" id="ARBA00022840"/>
    </source>
</evidence>
<dbReference type="InterPro" id="IPR004666">
    <property type="entry name" value="Rp_bS6_RimK/Lys_biosynth_LsyX"/>
</dbReference>
<dbReference type="FunFam" id="3.30.1490.20:FF:000025">
    <property type="entry name" value="Alpha-aminoadipate--LysW ligase LysX protein"/>
    <property type="match status" value="1"/>
</dbReference>
<dbReference type="GO" id="GO:0046872">
    <property type="term" value="F:metal ion binding"/>
    <property type="evidence" value="ECO:0007669"/>
    <property type="project" value="UniProtKB-KW"/>
</dbReference>
<evidence type="ECO:0000256" key="2">
    <source>
        <dbReference type="ARBA" id="ARBA00006239"/>
    </source>
</evidence>
<dbReference type="PANTHER" id="PTHR21621">
    <property type="entry name" value="RIBOSOMAL PROTEIN S6 MODIFICATION PROTEIN"/>
    <property type="match status" value="1"/>
</dbReference>
<dbReference type="RefSeq" id="WP_012874273.1">
    <property type="nucleotide sequence ID" value="NC_013525.1"/>
</dbReference>
<evidence type="ECO:0000313" key="12">
    <source>
        <dbReference type="EMBL" id="ACZ41238.1"/>
    </source>
</evidence>
<comment type="similarity">
    <text evidence="2">Belongs to the RimK family. LysX subfamily.</text>
</comment>
<dbReference type="Pfam" id="PF08443">
    <property type="entry name" value="RimK"/>
    <property type="match status" value="1"/>
</dbReference>
<dbReference type="HOGENOM" id="CLU_054353_2_1_0"/>
<organism evidence="12 13">
    <name type="scientific">Thermobaculum terrenum (strain ATCC BAA-798 / CCMEE 7001 / YNP1)</name>
    <dbReference type="NCBI Taxonomy" id="525904"/>
    <lineage>
        <taxon>Bacteria</taxon>
        <taxon>Bacillati</taxon>
        <taxon>Chloroflexota</taxon>
        <taxon>Chloroflexia</taxon>
        <taxon>Candidatus Thermobaculales</taxon>
        <taxon>Candidatus Thermobaculaceae</taxon>
        <taxon>Thermobaculum</taxon>
    </lineage>
</organism>
<dbReference type="OrthoDB" id="9786585at2"/>
<dbReference type="AlphaFoldDB" id="D1CE82"/>
<comment type="cofactor">
    <cofactor evidence="1">
        <name>Mg(2+)</name>
        <dbReference type="ChEBI" id="CHEBI:18420"/>
    </cofactor>
</comment>
<dbReference type="SUPFAM" id="SSF56059">
    <property type="entry name" value="Glutathione synthetase ATP-binding domain-like"/>
    <property type="match status" value="1"/>
</dbReference>
<dbReference type="eggNOG" id="COG0189">
    <property type="taxonomic scope" value="Bacteria"/>
</dbReference>
<dbReference type="Pfam" id="PF22626">
    <property type="entry name" value="LysX_preATP_grasp"/>
    <property type="match status" value="1"/>
</dbReference>
<dbReference type="STRING" id="525904.Tter_0316"/>
<gene>
    <name evidence="12" type="ordered locus">Tter_0316</name>
</gene>
<dbReference type="NCBIfam" id="TIGR02144">
    <property type="entry name" value="LysX_arch"/>
    <property type="match status" value="1"/>
</dbReference>
<dbReference type="NCBIfam" id="TIGR00768">
    <property type="entry name" value="rimK_fam"/>
    <property type="match status" value="1"/>
</dbReference>
<keyword evidence="4" id="KW-0028">Amino-acid biosynthesis</keyword>
<dbReference type="InterPro" id="IPR016185">
    <property type="entry name" value="PreATP-grasp_dom_sf"/>
</dbReference>
<reference evidence="13" key="1">
    <citation type="journal article" date="2010" name="Stand. Genomic Sci.">
        <title>Complete genome sequence of 'Thermobaculum terrenum' type strain (YNP1).</title>
        <authorList>
            <person name="Kiss H."/>
            <person name="Cleland D."/>
            <person name="Lapidus A."/>
            <person name="Lucas S."/>
            <person name="Glavina Del Rio T."/>
            <person name="Nolan M."/>
            <person name="Tice H."/>
            <person name="Han C."/>
            <person name="Goodwin L."/>
            <person name="Pitluck S."/>
            <person name="Liolios K."/>
            <person name="Ivanova N."/>
            <person name="Mavromatis K."/>
            <person name="Ovchinnikova G."/>
            <person name="Pati A."/>
            <person name="Chen A."/>
            <person name="Palaniappan K."/>
            <person name="Land M."/>
            <person name="Hauser L."/>
            <person name="Chang Y."/>
            <person name="Jeffries C."/>
            <person name="Lu M."/>
            <person name="Brettin T."/>
            <person name="Detter J."/>
            <person name="Goker M."/>
            <person name="Tindall B."/>
            <person name="Beck B."/>
            <person name="McDermott T."/>
            <person name="Woyke T."/>
            <person name="Bristow J."/>
            <person name="Eisen J."/>
            <person name="Markowitz V."/>
            <person name="Hugenholtz P."/>
            <person name="Kyrpides N."/>
            <person name="Klenk H."/>
            <person name="Cheng J."/>
        </authorList>
    </citation>
    <scope>NUCLEOTIDE SEQUENCE [LARGE SCALE GENOMIC DNA]</scope>
    <source>
        <strain evidence="13">ATCC BAA-798 / YNP1</strain>
    </source>
</reference>
<dbReference type="GO" id="GO:0018169">
    <property type="term" value="F:ribosomal S6-glutamic acid ligase activity"/>
    <property type="evidence" value="ECO:0007669"/>
    <property type="project" value="TreeGrafter"/>
</dbReference>
<name>D1CE82_THET1</name>
<dbReference type="Gene3D" id="3.30.1490.20">
    <property type="entry name" value="ATP-grasp fold, A domain"/>
    <property type="match status" value="1"/>
</dbReference>
<dbReference type="InterPro" id="IPR011761">
    <property type="entry name" value="ATP-grasp"/>
</dbReference>
<keyword evidence="6 10" id="KW-0547">Nucleotide-binding</keyword>
<evidence type="ECO:0000256" key="8">
    <source>
        <dbReference type="ARBA" id="ARBA00022842"/>
    </source>
</evidence>
<evidence type="ECO:0000256" key="5">
    <source>
        <dbReference type="ARBA" id="ARBA00022723"/>
    </source>
</evidence>
<evidence type="ECO:0000256" key="9">
    <source>
        <dbReference type="ARBA" id="ARBA00029440"/>
    </source>
</evidence>
<dbReference type="InterPro" id="IPR054562">
    <property type="entry name" value="LysX/ArgX_preATP_grasp"/>
</dbReference>
<evidence type="ECO:0000313" key="13">
    <source>
        <dbReference type="Proteomes" id="UP000000323"/>
    </source>
</evidence>
<dbReference type="PROSITE" id="PS50975">
    <property type="entry name" value="ATP_GRASP"/>
    <property type="match status" value="1"/>
</dbReference>
<sequence>MKVGVLLSRVRAEEKLIFEEFDARGIDVERIYDPELVLDIESPINGYDVILERAINHSRAVSALRLFNDWGIPTVNTYEVATICGNKLETSAALARCGVPTPRTLIAFTPESALKAIESIGYPVVLKPLIGSWGRLISLVNDRYAAEALLEHKEILGSYHHSIFYIQEYVEKPGRDIRAFVVGDKTIAAIYRYSDHWITNTARGGQASNCPVTDEINEISVAAAKAVGGGVVAIDLVESPEGLKVLEVNYTMEFRNSIQPTGVNIPAYIVDYVIARGEGAPP</sequence>
<keyword evidence="3" id="KW-0436">Ligase</keyword>
<dbReference type="Gene3D" id="3.40.50.20">
    <property type="match status" value="1"/>
</dbReference>
<dbReference type="GO" id="GO:0009085">
    <property type="term" value="P:lysine biosynthetic process"/>
    <property type="evidence" value="ECO:0007669"/>
    <property type="project" value="InterPro"/>
</dbReference>
<dbReference type="Proteomes" id="UP000000323">
    <property type="component" value="Chromosome 1"/>
</dbReference>
<keyword evidence="13" id="KW-1185">Reference proteome</keyword>
<evidence type="ECO:0000256" key="4">
    <source>
        <dbReference type="ARBA" id="ARBA00022605"/>
    </source>
</evidence>
<comment type="pathway">
    <text evidence="9">Amino-acid biosynthesis.</text>
</comment>
<dbReference type="SUPFAM" id="SSF52440">
    <property type="entry name" value="PreATP-grasp domain"/>
    <property type="match status" value="1"/>
</dbReference>
<dbReference type="GO" id="GO:0005737">
    <property type="term" value="C:cytoplasm"/>
    <property type="evidence" value="ECO:0007669"/>
    <property type="project" value="TreeGrafter"/>
</dbReference>
<dbReference type="FunFam" id="3.30.470.20:FF:000058">
    <property type="entry name" value="Alpha-aminoadipate--LysW ligase LysX protein"/>
    <property type="match status" value="1"/>
</dbReference>
<dbReference type="KEGG" id="ttr:Tter_0316"/>
<dbReference type="InterPro" id="IPR013815">
    <property type="entry name" value="ATP_grasp_subdomain_1"/>
</dbReference>
<dbReference type="InterPro" id="IPR013651">
    <property type="entry name" value="ATP-grasp_RimK-type"/>
</dbReference>
<proteinExistence type="inferred from homology"/>
<evidence type="ECO:0000256" key="6">
    <source>
        <dbReference type="ARBA" id="ARBA00022741"/>
    </source>
</evidence>
<dbReference type="PANTHER" id="PTHR21621:SF0">
    <property type="entry name" value="BETA-CITRYLGLUTAMATE SYNTHASE B-RELATED"/>
    <property type="match status" value="1"/>
</dbReference>
<dbReference type="GO" id="GO:0009432">
    <property type="term" value="P:SOS response"/>
    <property type="evidence" value="ECO:0007669"/>
    <property type="project" value="TreeGrafter"/>
</dbReference>
<dbReference type="Gene3D" id="3.30.470.20">
    <property type="entry name" value="ATP-grasp fold, B domain"/>
    <property type="match status" value="1"/>
</dbReference>
<feature type="domain" description="ATP-grasp" evidence="11">
    <location>
        <begin position="91"/>
        <end position="274"/>
    </location>
</feature>
<evidence type="ECO:0000256" key="10">
    <source>
        <dbReference type="PROSITE-ProRule" id="PRU00409"/>
    </source>
</evidence>
<dbReference type="InterPro" id="IPR011870">
    <property type="entry name" value="LysX_arch"/>
</dbReference>
<protein>
    <submittedName>
        <fullName evidence="12">Lysine biosynthesis enzyme LysX</fullName>
    </submittedName>
</protein>
<evidence type="ECO:0000256" key="3">
    <source>
        <dbReference type="ARBA" id="ARBA00022598"/>
    </source>
</evidence>
<evidence type="ECO:0000259" key="11">
    <source>
        <dbReference type="PROSITE" id="PS50975"/>
    </source>
</evidence>
<evidence type="ECO:0000256" key="1">
    <source>
        <dbReference type="ARBA" id="ARBA00001946"/>
    </source>
</evidence>
<keyword evidence="7 10" id="KW-0067">ATP-binding</keyword>
<accession>D1CE82</accession>